<dbReference type="PROSITE" id="PS51098">
    <property type="entry name" value="PTS_EIIB_TYPE_1"/>
    <property type="match status" value="1"/>
</dbReference>
<dbReference type="SUPFAM" id="SSF51261">
    <property type="entry name" value="Duplicated hybrid motif"/>
    <property type="match status" value="1"/>
</dbReference>
<evidence type="ECO:0000256" key="1">
    <source>
        <dbReference type="ARBA" id="ARBA00004651"/>
    </source>
</evidence>
<dbReference type="GO" id="GO:0008982">
    <property type="term" value="F:protein-N(PI)-phosphohistidine-sugar phosphotransferase activity"/>
    <property type="evidence" value="ECO:0007669"/>
    <property type="project" value="InterPro"/>
</dbReference>
<feature type="domain" description="PTS EIIB type-1" evidence="14">
    <location>
        <begin position="17"/>
        <end position="99"/>
    </location>
</feature>
<feature type="transmembrane region" description="Helical" evidence="12">
    <location>
        <begin position="451"/>
        <end position="472"/>
    </location>
</feature>
<reference evidence="16 17" key="1">
    <citation type="submission" date="2014-12" db="EMBL/GenBank/DDBJ databases">
        <title>Draft genome sequences of 29 type strains of Enterococci.</title>
        <authorList>
            <person name="Zhong Z."/>
            <person name="Sun Z."/>
            <person name="Liu W."/>
            <person name="Zhang W."/>
            <person name="Zhang H."/>
        </authorList>
    </citation>
    <scope>NUCLEOTIDE SEQUENCE [LARGE SCALE GENOMIC DNA]</scope>
    <source>
        <strain evidence="16 17">DSM 17029</strain>
    </source>
</reference>
<feature type="transmembrane region" description="Helical" evidence="12">
    <location>
        <begin position="264"/>
        <end position="285"/>
    </location>
</feature>
<evidence type="ECO:0000259" key="15">
    <source>
        <dbReference type="PROSITE" id="PS51103"/>
    </source>
</evidence>
<dbReference type="NCBIfam" id="TIGR00830">
    <property type="entry name" value="PTBA"/>
    <property type="match status" value="1"/>
</dbReference>
<evidence type="ECO:0000256" key="9">
    <source>
        <dbReference type="ARBA" id="ARBA00022989"/>
    </source>
</evidence>
<evidence type="ECO:0000256" key="10">
    <source>
        <dbReference type="ARBA" id="ARBA00023136"/>
    </source>
</evidence>
<feature type="transmembrane region" description="Helical" evidence="12">
    <location>
        <begin position="234"/>
        <end position="252"/>
    </location>
</feature>
<dbReference type="InterPro" id="IPR011297">
    <property type="entry name" value="PTS_IIABC_b_glu"/>
</dbReference>
<feature type="domain" description="PTS EIIC type-1" evidence="15">
    <location>
        <begin position="112"/>
        <end position="484"/>
    </location>
</feature>
<feature type="transmembrane region" description="Helical" evidence="12">
    <location>
        <begin position="121"/>
        <end position="144"/>
    </location>
</feature>
<feature type="active site" description="Phosphocysteine intermediate; for EIIB activity" evidence="11">
    <location>
        <position position="39"/>
    </location>
</feature>
<evidence type="ECO:0000256" key="5">
    <source>
        <dbReference type="ARBA" id="ARBA00022679"/>
    </source>
</evidence>
<evidence type="ECO:0000256" key="8">
    <source>
        <dbReference type="ARBA" id="ARBA00022777"/>
    </source>
</evidence>
<evidence type="ECO:0000256" key="4">
    <source>
        <dbReference type="ARBA" id="ARBA00022597"/>
    </source>
</evidence>
<feature type="transmembrane region" description="Helical" evidence="12">
    <location>
        <begin position="150"/>
        <end position="172"/>
    </location>
</feature>
<evidence type="ECO:0000256" key="11">
    <source>
        <dbReference type="PROSITE-ProRule" id="PRU00421"/>
    </source>
</evidence>
<dbReference type="STRING" id="214095.RU97_GL000558"/>
<evidence type="ECO:0000256" key="3">
    <source>
        <dbReference type="ARBA" id="ARBA00022475"/>
    </source>
</evidence>
<accession>A0A1L8RKU7</accession>
<evidence type="ECO:0000256" key="12">
    <source>
        <dbReference type="SAM" id="Phobius"/>
    </source>
</evidence>
<feature type="transmembrane region" description="Helical" evidence="12">
    <location>
        <begin position="291"/>
        <end position="315"/>
    </location>
</feature>
<dbReference type="InterPro" id="IPR003352">
    <property type="entry name" value="PTS_EIIC"/>
</dbReference>
<keyword evidence="10 12" id="KW-0472">Membrane</keyword>
<dbReference type="Pfam" id="PF00367">
    <property type="entry name" value="PTS_EIIB"/>
    <property type="match status" value="1"/>
</dbReference>
<comment type="subcellular location">
    <subcellularLocation>
        <location evidence="1">Cell membrane</location>
        <topology evidence="1">Multi-pass membrane protein</topology>
    </subcellularLocation>
</comment>
<proteinExistence type="predicted"/>
<feature type="transmembrane region" description="Helical" evidence="12">
    <location>
        <begin position="417"/>
        <end position="439"/>
    </location>
</feature>
<feature type="transmembrane region" description="Helical" evidence="12">
    <location>
        <begin position="322"/>
        <end position="340"/>
    </location>
</feature>
<dbReference type="Pfam" id="PF00358">
    <property type="entry name" value="PTS_EIIA_1"/>
    <property type="match status" value="1"/>
</dbReference>
<comment type="caution">
    <text evidence="16">The sequence shown here is derived from an EMBL/GenBank/DDBJ whole genome shotgun (WGS) entry which is preliminary data.</text>
</comment>
<keyword evidence="7 12" id="KW-0812">Transmembrane</keyword>
<evidence type="ECO:0000313" key="16">
    <source>
        <dbReference type="EMBL" id="OJG20325.1"/>
    </source>
</evidence>
<dbReference type="AlphaFoldDB" id="A0A1L8RKU7"/>
<evidence type="ECO:0000256" key="6">
    <source>
        <dbReference type="ARBA" id="ARBA00022683"/>
    </source>
</evidence>
<dbReference type="InterPro" id="IPR013013">
    <property type="entry name" value="PTS_EIIC_1"/>
</dbReference>
<dbReference type="CDD" id="cd00212">
    <property type="entry name" value="PTS_IIB_glc"/>
    <property type="match status" value="1"/>
</dbReference>
<keyword evidence="4" id="KW-0762">Sugar transport</keyword>
<keyword evidence="5" id="KW-0808">Transferase</keyword>
<dbReference type="InterPro" id="IPR050558">
    <property type="entry name" value="PTS_Sugar-Specific_Components"/>
</dbReference>
<dbReference type="FunFam" id="2.70.70.10:FF:000001">
    <property type="entry name" value="PTS system glucose-specific IIA component"/>
    <property type="match status" value="1"/>
</dbReference>
<dbReference type="InterPro" id="IPR036878">
    <property type="entry name" value="Glu_permease_IIB"/>
</dbReference>
<keyword evidence="2" id="KW-0813">Transport</keyword>
<feature type="domain" description="PTS EIIA type-1" evidence="13">
    <location>
        <begin position="506"/>
        <end position="610"/>
    </location>
</feature>
<dbReference type="PANTHER" id="PTHR30175:SF1">
    <property type="entry name" value="PTS SYSTEM ARBUTIN-, CELLOBIOSE-, AND SALICIN-SPECIFIC EIIBC COMPONENT-RELATED"/>
    <property type="match status" value="1"/>
</dbReference>
<protein>
    <submittedName>
        <fullName evidence="16">PTS system, beta-glucoside-specific IIABC component</fullName>
    </submittedName>
</protein>
<dbReference type="InterPro" id="IPR011055">
    <property type="entry name" value="Dup_hybrid_motif"/>
</dbReference>
<evidence type="ECO:0000256" key="7">
    <source>
        <dbReference type="ARBA" id="ARBA00022692"/>
    </source>
</evidence>
<dbReference type="Proteomes" id="UP000181884">
    <property type="component" value="Unassembled WGS sequence"/>
</dbReference>
<evidence type="ECO:0000313" key="17">
    <source>
        <dbReference type="Proteomes" id="UP000181884"/>
    </source>
</evidence>
<dbReference type="Gene3D" id="2.70.70.10">
    <property type="entry name" value="Glucose Permease (Domain IIA)"/>
    <property type="match status" value="1"/>
</dbReference>
<evidence type="ECO:0000256" key="2">
    <source>
        <dbReference type="ARBA" id="ARBA00022448"/>
    </source>
</evidence>
<dbReference type="InterPro" id="IPR001996">
    <property type="entry name" value="PTS_IIB_1"/>
</dbReference>
<feature type="transmembrane region" description="Helical" evidence="12">
    <location>
        <begin position="346"/>
        <end position="367"/>
    </location>
</feature>
<keyword evidence="17" id="KW-1185">Reference proteome</keyword>
<keyword evidence="6" id="KW-0598">Phosphotransferase system</keyword>
<dbReference type="InterPro" id="IPR018113">
    <property type="entry name" value="PTrfase_EIIB_Cys"/>
</dbReference>
<dbReference type="GO" id="GO:0009401">
    <property type="term" value="P:phosphoenolpyruvate-dependent sugar phosphotransferase system"/>
    <property type="evidence" value="ECO:0007669"/>
    <property type="project" value="UniProtKB-KW"/>
</dbReference>
<keyword evidence="9 12" id="KW-1133">Transmembrane helix</keyword>
<dbReference type="PANTHER" id="PTHR30175">
    <property type="entry name" value="PHOSPHOTRANSFERASE SYSTEM TRANSPORT PROTEIN"/>
    <property type="match status" value="1"/>
</dbReference>
<evidence type="ECO:0000259" key="14">
    <source>
        <dbReference type="PROSITE" id="PS51098"/>
    </source>
</evidence>
<dbReference type="PROSITE" id="PS51093">
    <property type="entry name" value="PTS_EIIA_TYPE_1"/>
    <property type="match status" value="1"/>
</dbReference>
<dbReference type="NCBIfam" id="TIGR01995">
    <property type="entry name" value="PTS-II-ABC-beta"/>
    <property type="match status" value="1"/>
</dbReference>
<dbReference type="Pfam" id="PF02378">
    <property type="entry name" value="PTS_EIIC"/>
    <property type="match status" value="1"/>
</dbReference>
<dbReference type="EMBL" id="JXKH01000001">
    <property type="protein sequence ID" value="OJG20325.1"/>
    <property type="molecule type" value="Genomic_DNA"/>
</dbReference>
<dbReference type="GO" id="GO:0090589">
    <property type="term" value="F:protein-phosphocysteine-trehalose phosphotransferase system transporter activity"/>
    <property type="evidence" value="ECO:0007669"/>
    <property type="project" value="TreeGrafter"/>
</dbReference>
<dbReference type="Gene3D" id="3.30.1360.60">
    <property type="entry name" value="Glucose permease domain IIB"/>
    <property type="match status" value="1"/>
</dbReference>
<dbReference type="PROSITE" id="PS00371">
    <property type="entry name" value="PTS_EIIA_TYPE_1_HIS"/>
    <property type="match status" value="1"/>
</dbReference>
<keyword evidence="3" id="KW-1003">Cell membrane</keyword>
<dbReference type="PROSITE" id="PS51103">
    <property type="entry name" value="PTS_EIIC_TYPE_1"/>
    <property type="match status" value="1"/>
</dbReference>
<dbReference type="GO" id="GO:0015771">
    <property type="term" value="P:trehalose transport"/>
    <property type="evidence" value="ECO:0007669"/>
    <property type="project" value="TreeGrafter"/>
</dbReference>
<keyword evidence="8" id="KW-0418">Kinase</keyword>
<dbReference type="PROSITE" id="PS01035">
    <property type="entry name" value="PTS_EIIB_TYPE_1_CYS"/>
    <property type="match status" value="1"/>
</dbReference>
<dbReference type="GO" id="GO:0005886">
    <property type="term" value="C:plasma membrane"/>
    <property type="evidence" value="ECO:0007669"/>
    <property type="project" value="UniProtKB-SubCell"/>
</dbReference>
<sequence length="650" mass="70136">MLPFLYHSEGMKKMKYQQLITFILQQIGGKENILTVTHCMTRLRFTLKNDELVKEEELLKSPDIMTAQFAGGRYQIVVGTHVAQVYQELQQTLGLADNAPEEQKGFLNSLIDTITKVITPVLGILTASGLLQGILALLVVLNVLNTDDGAYIILHAMGQTVFYFLPVALGYTSAKAFKLNPYVGMMLGASLVIPELMTNLTTNEALYTLFQGSFFETPVYKTFFGLPILFPANGYQYTVIPVIFMTFVGAKVERFLQRVIPAILAHNLNAFLTILITVPLSILFIGPVTNVLSQLISAGVSGLYTISPIVTSIVVALLYQPLVILGLHWPLSAIGINNLATLGSDYIFPMSFTANFAQTAVVLAVFLRTRSKETKTLAIPAMISGIFCIIEPAIYGFSLPVKKRFAFSMLGGAVGSVILALFSAKMYTFSFGALGFVAFINPETGSMTGLYLALLATAATMAVAFLLTYFTFSEQVAHEPKDSLIHSEEILAPFTGTVKPLAASQDATFAKGEIGKGIVITPTEGELRAPVSGTVTTVFPGGHAIGITSSSGIEVLIHVGIDTVELKGTGFAVEVVPGQKVQQGQLLGTVDLAAILTAGYDTETVILITNAQEYLDVMMTEQTKVKNTDLLLTVIPFAQNKEIAFAVEGN</sequence>
<gene>
    <name evidence="16" type="ORF">RU97_GL000558</name>
</gene>
<feature type="transmembrane region" description="Helical" evidence="12">
    <location>
        <begin position="379"/>
        <end position="397"/>
    </location>
</feature>
<dbReference type="GO" id="GO:0016301">
    <property type="term" value="F:kinase activity"/>
    <property type="evidence" value="ECO:0007669"/>
    <property type="project" value="UniProtKB-KW"/>
</dbReference>
<organism evidence="16 17">
    <name type="scientific">Enterococcus canis</name>
    <dbReference type="NCBI Taxonomy" id="214095"/>
    <lineage>
        <taxon>Bacteria</taxon>
        <taxon>Bacillati</taxon>
        <taxon>Bacillota</taxon>
        <taxon>Bacilli</taxon>
        <taxon>Lactobacillales</taxon>
        <taxon>Enterococcaceae</taxon>
        <taxon>Enterococcus</taxon>
    </lineage>
</organism>
<name>A0A1L8RKU7_9ENTE</name>
<evidence type="ECO:0000259" key="13">
    <source>
        <dbReference type="PROSITE" id="PS51093"/>
    </source>
</evidence>
<dbReference type="SUPFAM" id="SSF55604">
    <property type="entry name" value="Glucose permease domain IIB"/>
    <property type="match status" value="1"/>
</dbReference>
<dbReference type="InterPro" id="IPR001127">
    <property type="entry name" value="PTS_EIIA_1_perm"/>
</dbReference>